<dbReference type="SUPFAM" id="SSF54862">
    <property type="entry name" value="4Fe-4S ferredoxins"/>
    <property type="match status" value="1"/>
</dbReference>
<reference evidence="6 7" key="1">
    <citation type="journal article" date="2015" name="Genome Announc.">
        <title>Genomes of Geoalkalibacter ferrihydriticus Z-0531T and Geoalkalibacter subterraneus Red1T, Two Haloalkaliphilic Metal-Reducing Deltaproteobacteria.</title>
        <authorList>
            <person name="Badalamenti J.P."/>
            <person name="Krajmalnik-Brown R."/>
            <person name="Torres C.I."/>
            <person name="Bond D.R."/>
        </authorList>
    </citation>
    <scope>NUCLEOTIDE SEQUENCE [LARGE SCALE GENOMIC DNA]</scope>
    <source>
        <strain evidence="6 7">Red1</strain>
    </source>
</reference>
<evidence type="ECO:0000256" key="2">
    <source>
        <dbReference type="ARBA" id="ARBA00022723"/>
    </source>
</evidence>
<evidence type="ECO:0000313" key="6">
    <source>
        <dbReference type="EMBL" id="AJF06632.1"/>
    </source>
</evidence>
<dbReference type="Pfam" id="PF12838">
    <property type="entry name" value="Fer4_7"/>
    <property type="match status" value="1"/>
</dbReference>
<dbReference type="GO" id="GO:0046872">
    <property type="term" value="F:metal ion binding"/>
    <property type="evidence" value="ECO:0007669"/>
    <property type="project" value="UniProtKB-KW"/>
</dbReference>
<name>A0A0B5FES6_9BACT</name>
<dbReference type="InterPro" id="IPR017896">
    <property type="entry name" value="4Fe4S_Fe-S-bd"/>
</dbReference>
<evidence type="ECO:0000256" key="3">
    <source>
        <dbReference type="ARBA" id="ARBA00023004"/>
    </source>
</evidence>
<dbReference type="OrthoDB" id="5422255at2"/>
<protein>
    <submittedName>
        <fullName evidence="6">(Fe-S)-binding protein</fullName>
    </submittedName>
</protein>
<dbReference type="AlphaFoldDB" id="A0A0B5FES6"/>
<keyword evidence="7" id="KW-1185">Reference proteome</keyword>
<dbReference type="PANTHER" id="PTHR43687">
    <property type="entry name" value="ADENYLYLSULFATE REDUCTASE, BETA SUBUNIT"/>
    <property type="match status" value="1"/>
</dbReference>
<feature type="domain" description="4Fe-4S ferredoxin-type" evidence="5">
    <location>
        <begin position="282"/>
        <end position="311"/>
    </location>
</feature>
<dbReference type="InterPro" id="IPR050572">
    <property type="entry name" value="Fe-S_Ferredoxin"/>
</dbReference>
<dbReference type="RefSeq" id="WP_040200346.1">
    <property type="nucleotide sequence ID" value="NZ_CP010311.1"/>
</dbReference>
<sequence>MAHLTVRNSYHHLTERLNRFPQGAPPSEMLTRILSMLFSPQEAELVSDLPLRPFTSAKAAKAWGKTESEAQNILQELSSRGLLVDMEQKGRMHYVLPPPMAGFFEFSMMRVRADLDQKLLAELFEQYITVEDDFIKALFVDGETQMGRVLVSEDVLGSENALHVLDYERATHIIESATDIGIGLCYCRHKRAHQGRACNAEMDICMTFNTVASSLIRHGHVRRVETSECKELLHKVWEQNLAQFAENVQNGVSFICNCCPCCCEAMIAHQRFGHQHPIHTSNYIAVVADKCSGCGRCLPACPAHVISLETADADGVGRRQAVIDEELCLGCGVCVRVCRLQALHMKPRPKRVITPVNSVHKTVKMAIERGTLEHLVFDNQVLWSHRALAALLGAVLRMPPVKRSLASSQLSSRYLEQLCRKFDF</sequence>
<keyword evidence="4" id="KW-0411">Iron-sulfur</keyword>
<dbReference type="STRING" id="483547.GSUB_08865"/>
<evidence type="ECO:0000256" key="4">
    <source>
        <dbReference type="ARBA" id="ARBA00023014"/>
    </source>
</evidence>
<dbReference type="KEGG" id="gsb:GSUB_08865"/>
<gene>
    <name evidence="6" type="ORF">GSUB_08865</name>
</gene>
<dbReference type="HOGENOM" id="CLU_043380_1_0_7"/>
<evidence type="ECO:0000259" key="5">
    <source>
        <dbReference type="PROSITE" id="PS51379"/>
    </source>
</evidence>
<evidence type="ECO:0000313" key="7">
    <source>
        <dbReference type="Proteomes" id="UP000035036"/>
    </source>
</evidence>
<dbReference type="PROSITE" id="PS00198">
    <property type="entry name" value="4FE4S_FER_1"/>
    <property type="match status" value="1"/>
</dbReference>
<dbReference type="Proteomes" id="UP000035036">
    <property type="component" value="Chromosome"/>
</dbReference>
<feature type="domain" description="4Fe-4S ferredoxin-type" evidence="5">
    <location>
        <begin position="319"/>
        <end position="348"/>
    </location>
</feature>
<organism evidence="6 7">
    <name type="scientific">Geoalkalibacter subterraneus</name>
    <dbReference type="NCBI Taxonomy" id="483547"/>
    <lineage>
        <taxon>Bacteria</taxon>
        <taxon>Pseudomonadati</taxon>
        <taxon>Thermodesulfobacteriota</taxon>
        <taxon>Desulfuromonadia</taxon>
        <taxon>Desulfuromonadales</taxon>
        <taxon>Geoalkalibacteraceae</taxon>
        <taxon>Geoalkalibacter</taxon>
    </lineage>
</organism>
<keyword evidence="1" id="KW-0004">4Fe-4S</keyword>
<dbReference type="EMBL" id="CP010311">
    <property type="protein sequence ID" value="AJF06632.1"/>
    <property type="molecule type" value="Genomic_DNA"/>
</dbReference>
<accession>A0A0B5FES6</accession>
<keyword evidence="2" id="KW-0479">Metal-binding</keyword>
<keyword evidence="3" id="KW-0408">Iron</keyword>
<dbReference type="PANTHER" id="PTHR43687:SF1">
    <property type="entry name" value="FERREDOXIN III"/>
    <property type="match status" value="1"/>
</dbReference>
<evidence type="ECO:0000256" key="1">
    <source>
        <dbReference type="ARBA" id="ARBA00022485"/>
    </source>
</evidence>
<dbReference type="GO" id="GO:0051539">
    <property type="term" value="F:4 iron, 4 sulfur cluster binding"/>
    <property type="evidence" value="ECO:0007669"/>
    <property type="project" value="UniProtKB-KW"/>
</dbReference>
<dbReference type="Gene3D" id="3.30.70.20">
    <property type="match status" value="1"/>
</dbReference>
<proteinExistence type="predicted"/>
<dbReference type="PROSITE" id="PS51379">
    <property type="entry name" value="4FE4S_FER_2"/>
    <property type="match status" value="2"/>
</dbReference>
<dbReference type="InterPro" id="IPR017900">
    <property type="entry name" value="4Fe4S_Fe_S_CS"/>
</dbReference>